<accession>S7XHF8</accession>
<dbReference type="HOGENOM" id="CLU_442276_0_0_1"/>
<evidence type="ECO:0000259" key="1">
    <source>
        <dbReference type="Pfam" id="PF07393"/>
    </source>
</evidence>
<organism evidence="2 3">
    <name type="scientific">Spraguea lophii (strain 42_110)</name>
    <name type="common">Microsporidian parasite</name>
    <dbReference type="NCBI Taxonomy" id="1358809"/>
    <lineage>
        <taxon>Eukaryota</taxon>
        <taxon>Fungi</taxon>
        <taxon>Fungi incertae sedis</taxon>
        <taxon>Microsporidia</taxon>
        <taxon>Spragueidae</taxon>
        <taxon>Spraguea</taxon>
    </lineage>
</organism>
<gene>
    <name evidence="2" type="ORF">SLOPH_351</name>
</gene>
<sequence>MNINIKNLNNVHLDPFIYINERVDIHDSNVSSELDKFYQELLNIEEALFFKKEKLKKGVEEEKKGSVTEIINPLLIKFNKIKLEPLKNIEKILVLTKEIEELKNCHKILSILSEIDKRNYDTLENLYNSDDPEDWMFFSELIVVCEQRNKQTEITEQIIKYSKRMEDKLNMEFKKAYMEENNIAMRDAYAPMNKLNRTRAVLKNFINNLSIMREEFIMEKSHITTIDLEFYEQEENSFHAMIKTIKKFYQKEIIEYENVFDNFTEVLKKINSKIYDEKILKALETFLDDEDPVVFLLNLKDCFKQIESLNSHIVSLYPQVNNESCYDIFEHYIPLAVKKESEAFDKIFSILVYNKKSDNEYLILGKNIASKLDSVKKFKILLSAFNFTITRGKIFNYEDEDINILTQRFSKRTIEYLREVTQDKPHFETLDIYFTVFVITKKYFSNSKIFSFFEYFTEEFSKKIEEISEMLITESKRKIKHIIRNQSLAEYNNTTHTITIKKLVDNLQTLTINSEKYIKDKNSKILLSVVSEYAIDYLNNFYLTLSFSEDKAKVLLNDLGYLAKFFKKYELFEFYEKTNEVKYKFNILVLDKDNLEGYIKTLELPYNEVKKTLKCRNDYANVKDVLKNI</sequence>
<dbReference type="OrthoDB" id="2196302at2759"/>
<evidence type="ECO:0000313" key="2">
    <source>
        <dbReference type="EMBL" id="EPR78499.1"/>
    </source>
</evidence>
<name>S7XHF8_SPRLO</name>
<dbReference type="Pfam" id="PF07393">
    <property type="entry name" value="Sec10_HB"/>
    <property type="match status" value="1"/>
</dbReference>
<evidence type="ECO:0000313" key="3">
    <source>
        <dbReference type="Proteomes" id="UP000014978"/>
    </source>
</evidence>
<keyword evidence="3" id="KW-1185">Reference proteome</keyword>
<feature type="domain" description="Exocyst complex component Sec10-like alpha-helical bundle" evidence="1">
    <location>
        <begin position="108"/>
        <end position="352"/>
    </location>
</feature>
<proteinExistence type="predicted"/>
<dbReference type="VEuPathDB" id="MicrosporidiaDB:SLOPH_351"/>
<dbReference type="AlphaFoldDB" id="S7XHF8"/>
<protein>
    <submittedName>
        <fullName evidence="2">Exocyst complex component Sec10</fullName>
    </submittedName>
</protein>
<dbReference type="InterPro" id="IPR048627">
    <property type="entry name" value="Sec10_HB"/>
</dbReference>
<dbReference type="Proteomes" id="UP000014978">
    <property type="component" value="Unassembled WGS sequence"/>
</dbReference>
<comment type="caution">
    <text evidence="2">The sequence shown here is derived from an EMBL/GenBank/DDBJ whole genome shotgun (WGS) entry which is preliminary data.</text>
</comment>
<dbReference type="InParanoid" id="S7XHF8"/>
<reference evidence="3" key="1">
    <citation type="journal article" date="2013" name="PLoS Genet.">
        <title>The genome of Spraguea lophii and the basis of host-microsporidian interactions.</title>
        <authorList>
            <person name="Campbell S.E."/>
            <person name="Williams T.A."/>
            <person name="Yousuf A."/>
            <person name="Soanes D.M."/>
            <person name="Paszkiewicz K.H."/>
            <person name="Williams B.A.P."/>
        </authorList>
    </citation>
    <scope>NUCLEOTIDE SEQUENCE [LARGE SCALE GENOMIC DNA]</scope>
    <source>
        <strain evidence="3">42_110</strain>
    </source>
</reference>
<dbReference type="OMA" id="FFYMRSE"/>
<dbReference type="EMBL" id="ATCN01000744">
    <property type="protein sequence ID" value="EPR78499.1"/>
    <property type="molecule type" value="Genomic_DNA"/>
</dbReference>